<sequence>MEIEAVKVDDVLEIFNTIQQSSGAHLHYATILKNALSNENDSELFSTFCKCVEKAFCGSCKEDIYNGRIFSFVLVLAATFHPKKDDVIHPVLRKIIQHLIALSYLDNEPLRFWSCKLINGIMKNVDEIDDELFEEFKNAMIERLKDPKVAIRGQAILAVHRLQDPSDKNDPITRQLCTYINSDSNGKLRQVCVEKVAINKHVLTLVLERLRDINLDVRLAAFEKIRLLIKYLNLSQRHYILQCGFNDPSQKVHDFVSTDLMKSWLEFCNNDYVRLINTIRLDASEDDIEKTTIYAEQMLRALFKNAPVNDITSCLLSQYLNEQKLIEYEKLNWDIILYYRIVVQFLRQSPEFEETLNSILPELVLFCKYIRGYIEFIKTKQDLDELEYHFTLKQFFIITETYDVSDSASRQCLNSLVHDALKKEVLPTSVEETIVRNLEKTFPDTNTRLVFVCEIISDIFYGEDEMSFEEFKRQEMEKSHTISQLKSDIALLSEQEKYCASVEKNYSEAARLRAEIDEKQAFLENVQKVQEKPEVEKKTDVGTMLKCLTITESLLLSPKVQYTPTIATLTTEHINPAMLHEDKVVQAKALKCYALCCLIDRKCAIHGIHLFSSFIITSVLAKDSEILKLSLQAVTDILILYGTSFVEEKGEENGESQPTNTCFIGGTSLTALIEAMTNYMQDEDPGIEETATRCICILLLRNRLTSSSVLSALIIKWANPATTNEGVKQIIGHTLQSLTALPNCEYFADAVLSTIRTIVYAPGKSPLCDIDTDNITKFMVTLCKMSSQGTKILADLALKMCNQMREKPKLKINPYFAKALTMMDLSQSERLNSILFICNELQEVVDKQSSKNIKKFITNASKNVKLASISEE</sequence>
<evidence type="ECO:0000256" key="7">
    <source>
        <dbReference type="ARBA" id="ARBA00023306"/>
    </source>
</evidence>
<dbReference type="InterPro" id="IPR025977">
    <property type="entry name" value="Cnd3_C"/>
</dbReference>
<dbReference type="OrthoDB" id="27187at2759"/>
<dbReference type="SUPFAM" id="SSF48371">
    <property type="entry name" value="ARM repeat"/>
    <property type="match status" value="1"/>
</dbReference>
<dbReference type="eggNOG" id="KOG2025">
    <property type="taxonomic scope" value="Eukaryota"/>
</dbReference>
<protein>
    <submittedName>
        <fullName evidence="9">Condensin complex subunit 3-like Protein</fullName>
    </submittedName>
</protein>
<dbReference type="Gene3D" id="1.25.10.10">
    <property type="entry name" value="Leucine-rich Repeat Variant"/>
    <property type="match status" value="1"/>
</dbReference>
<keyword evidence="7" id="KW-0131">Cell cycle</keyword>
<evidence type="ECO:0000256" key="5">
    <source>
        <dbReference type="ARBA" id="ARBA00022776"/>
    </source>
</evidence>
<dbReference type="PANTHER" id="PTHR14418:SF5">
    <property type="entry name" value="CONDENSIN COMPLEX SUBUNIT 3"/>
    <property type="match status" value="1"/>
</dbReference>
<name>D6WQG2_TRICA</name>
<dbReference type="GO" id="GO:0005737">
    <property type="term" value="C:cytoplasm"/>
    <property type="evidence" value="ECO:0000318"/>
    <property type="project" value="GO_Central"/>
</dbReference>
<gene>
    <name evidence="9" type="primary">AUGUSTUS-3.0.2_09926</name>
    <name evidence="9" type="ORF">TcasGA2_TC009926</name>
</gene>
<organism evidence="9 10">
    <name type="scientific">Tribolium castaneum</name>
    <name type="common">Red flour beetle</name>
    <dbReference type="NCBI Taxonomy" id="7070"/>
    <lineage>
        <taxon>Eukaryota</taxon>
        <taxon>Metazoa</taxon>
        <taxon>Ecdysozoa</taxon>
        <taxon>Arthropoda</taxon>
        <taxon>Hexapoda</taxon>
        <taxon>Insecta</taxon>
        <taxon>Pterygota</taxon>
        <taxon>Neoptera</taxon>
        <taxon>Endopterygota</taxon>
        <taxon>Coleoptera</taxon>
        <taxon>Polyphaga</taxon>
        <taxon>Cucujiformia</taxon>
        <taxon>Tenebrionidae</taxon>
        <taxon>Tenebrionidae incertae sedis</taxon>
        <taxon>Tribolium</taxon>
    </lineage>
</organism>
<evidence type="ECO:0000256" key="4">
    <source>
        <dbReference type="ARBA" id="ARBA00022618"/>
    </source>
</evidence>
<evidence type="ECO:0000259" key="8">
    <source>
        <dbReference type="Pfam" id="PF12719"/>
    </source>
</evidence>
<dbReference type="STRING" id="7070.D6WQG2"/>
<keyword evidence="6" id="KW-0226">DNA condensation</keyword>
<feature type="domain" description="Nuclear condensin complex subunit 3 C-terminal" evidence="8">
    <location>
        <begin position="546"/>
        <end position="825"/>
    </location>
</feature>
<reference evidence="9 10" key="1">
    <citation type="journal article" date="2008" name="Nature">
        <title>The genome of the model beetle and pest Tribolium castaneum.</title>
        <authorList>
            <consortium name="Tribolium Genome Sequencing Consortium"/>
            <person name="Richards S."/>
            <person name="Gibbs R.A."/>
            <person name="Weinstock G.M."/>
            <person name="Brown S.J."/>
            <person name="Denell R."/>
            <person name="Beeman R.W."/>
            <person name="Gibbs R."/>
            <person name="Beeman R.W."/>
            <person name="Brown S.J."/>
            <person name="Bucher G."/>
            <person name="Friedrich M."/>
            <person name="Grimmelikhuijzen C.J."/>
            <person name="Klingler M."/>
            <person name="Lorenzen M."/>
            <person name="Richards S."/>
            <person name="Roth S."/>
            <person name="Schroder R."/>
            <person name="Tautz D."/>
            <person name="Zdobnov E.M."/>
            <person name="Muzny D."/>
            <person name="Gibbs R.A."/>
            <person name="Weinstock G.M."/>
            <person name="Attaway T."/>
            <person name="Bell S."/>
            <person name="Buhay C.J."/>
            <person name="Chandrabose M.N."/>
            <person name="Chavez D."/>
            <person name="Clerk-Blankenburg K.P."/>
            <person name="Cree A."/>
            <person name="Dao M."/>
            <person name="Davis C."/>
            <person name="Chacko J."/>
            <person name="Dinh H."/>
            <person name="Dugan-Rocha S."/>
            <person name="Fowler G."/>
            <person name="Garner T.T."/>
            <person name="Garnes J."/>
            <person name="Gnirke A."/>
            <person name="Hawes A."/>
            <person name="Hernandez J."/>
            <person name="Hines S."/>
            <person name="Holder M."/>
            <person name="Hume J."/>
            <person name="Jhangiani S.N."/>
            <person name="Joshi V."/>
            <person name="Khan Z.M."/>
            <person name="Jackson L."/>
            <person name="Kovar C."/>
            <person name="Kowis A."/>
            <person name="Lee S."/>
            <person name="Lewis L.R."/>
            <person name="Margolis J."/>
            <person name="Morgan M."/>
            <person name="Nazareth L.V."/>
            <person name="Nguyen N."/>
            <person name="Okwuonu G."/>
            <person name="Parker D."/>
            <person name="Richards S."/>
            <person name="Ruiz S.J."/>
            <person name="Santibanez J."/>
            <person name="Savard J."/>
            <person name="Scherer S.E."/>
            <person name="Schneider B."/>
            <person name="Sodergren E."/>
            <person name="Tautz D."/>
            <person name="Vattahil S."/>
            <person name="Villasana D."/>
            <person name="White C.S."/>
            <person name="Wright R."/>
            <person name="Park Y."/>
            <person name="Beeman R.W."/>
            <person name="Lord J."/>
            <person name="Oppert B."/>
            <person name="Lorenzen M."/>
            <person name="Brown S."/>
            <person name="Wang L."/>
            <person name="Savard J."/>
            <person name="Tautz D."/>
            <person name="Richards S."/>
            <person name="Weinstock G."/>
            <person name="Gibbs R.A."/>
            <person name="Liu Y."/>
            <person name="Worley K."/>
            <person name="Weinstock G."/>
            <person name="Elsik C.G."/>
            <person name="Reese J.T."/>
            <person name="Elhaik E."/>
            <person name="Landan G."/>
            <person name="Graur D."/>
            <person name="Arensburger P."/>
            <person name="Atkinson P."/>
            <person name="Beeman R.W."/>
            <person name="Beidler J."/>
            <person name="Brown S.J."/>
            <person name="Demuth J.P."/>
            <person name="Drury D.W."/>
            <person name="Du Y.Z."/>
            <person name="Fujiwara H."/>
            <person name="Lorenzen M."/>
            <person name="Maselli V."/>
            <person name="Osanai M."/>
            <person name="Park Y."/>
            <person name="Robertson H.M."/>
            <person name="Tu Z."/>
            <person name="Wang J.J."/>
            <person name="Wang S."/>
            <person name="Richards S."/>
            <person name="Song H."/>
            <person name="Zhang L."/>
            <person name="Sodergren E."/>
            <person name="Werner D."/>
            <person name="Stanke M."/>
            <person name="Morgenstern B."/>
            <person name="Solovyev V."/>
            <person name="Kosarev P."/>
            <person name="Brown G."/>
            <person name="Chen H.C."/>
            <person name="Ermolaeva O."/>
            <person name="Hlavina W."/>
            <person name="Kapustin Y."/>
            <person name="Kiryutin B."/>
            <person name="Kitts P."/>
            <person name="Maglott D."/>
            <person name="Pruitt K."/>
            <person name="Sapojnikov V."/>
            <person name="Souvorov A."/>
            <person name="Mackey A.J."/>
            <person name="Waterhouse R.M."/>
            <person name="Wyder S."/>
            <person name="Zdobnov E.M."/>
            <person name="Zdobnov E.M."/>
            <person name="Wyder S."/>
            <person name="Kriventseva E.V."/>
            <person name="Kadowaki T."/>
            <person name="Bork P."/>
            <person name="Aranda M."/>
            <person name="Bao R."/>
            <person name="Beermann A."/>
            <person name="Berns N."/>
            <person name="Bolognesi R."/>
            <person name="Bonneton F."/>
            <person name="Bopp D."/>
            <person name="Brown S.J."/>
            <person name="Bucher G."/>
            <person name="Butts T."/>
            <person name="Chaumot A."/>
            <person name="Denell R.E."/>
            <person name="Ferrier D.E."/>
            <person name="Friedrich M."/>
            <person name="Gordon C.M."/>
            <person name="Jindra M."/>
            <person name="Klingler M."/>
            <person name="Lan Q."/>
            <person name="Lattorff H.M."/>
            <person name="Laudet V."/>
            <person name="von Levetsow C."/>
            <person name="Liu Z."/>
            <person name="Lutz R."/>
            <person name="Lynch J.A."/>
            <person name="da Fonseca R.N."/>
            <person name="Posnien N."/>
            <person name="Reuter R."/>
            <person name="Roth S."/>
            <person name="Savard J."/>
            <person name="Schinko J.B."/>
            <person name="Schmitt C."/>
            <person name="Schoppmeier M."/>
            <person name="Schroder R."/>
            <person name="Shippy T.D."/>
            <person name="Simonnet F."/>
            <person name="Marques-Souza H."/>
            <person name="Tautz D."/>
            <person name="Tomoyasu Y."/>
            <person name="Trauner J."/>
            <person name="Van der Zee M."/>
            <person name="Vervoort M."/>
            <person name="Wittkopp N."/>
            <person name="Wimmer E.A."/>
            <person name="Yang X."/>
            <person name="Jones A.K."/>
            <person name="Sattelle D.B."/>
            <person name="Ebert P.R."/>
            <person name="Nelson D."/>
            <person name="Scott J.G."/>
            <person name="Beeman R.W."/>
            <person name="Muthukrishnan S."/>
            <person name="Kramer K.J."/>
            <person name="Arakane Y."/>
            <person name="Beeman R.W."/>
            <person name="Zhu Q."/>
            <person name="Hogenkamp D."/>
            <person name="Dixit R."/>
            <person name="Oppert B."/>
            <person name="Jiang H."/>
            <person name="Zou Z."/>
            <person name="Marshall J."/>
            <person name="Elpidina E."/>
            <person name="Vinokurov K."/>
            <person name="Oppert C."/>
            <person name="Zou Z."/>
            <person name="Evans J."/>
            <person name="Lu Z."/>
            <person name="Zhao P."/>
            <person name="Sumathipala N."/>
            <person name="Altincicek B."/>
            <person name="Vilcinskas A."/>
            <person name="Williams M."/>
            <person name="Hultmark D."/>
            <person name="Hetru C."/>
            <person name="Jiang H."/>
            <person name="Grimmelikhuijzen C.J."/>
            <person name="Hauser F."/>
            <person name="Cazzamali G."/>
            <person name="Williamson M."/>
            <person name="Park Y."/>
            <person name="Li B."/>
            <person name="Tanaka Y."/>
            <person name="Predel R."/>
            <person name="Neupert S."/>
            <person name="Schachtner J."/>
            <person name="Verleyen P."/>
            <person name="Raible F."/>
            <person name="Bork P."/>
            <person name="Friedrich M."/>
            <person name="Walden K.K."/>
            <person name="Robertson H.M."/>
            <person name="Angeli S."/>
            <person name="Foret S."/>
            <person name="Bucher G."/>
            <person name="Schuetz S."/>
            <person name="Maleszka R."/>
            <person name="Wimmer E.A."/>
            <person name="Beeman R.W."/>
            <person name="Lorenzen M."/>
            <person name="Tomoyasu Y."/>
            <person name="Miller S.C."/>
            <person name="Grossmann D."/>
            <person name="Bucher G."/>
        </authorList>
    </citation>
    <scope>NUCLEOTIDE SEQUENCE [LARGE SCALE GENOMIC DNA]</scope>
    <source>
        <strain evidence="9 10">Georgia GA2</strain>
    </source>
</reference>
<reference evidence="9 10" key="2">
    <citation type="journal article" date="2010" name="Nucleic Acids Res.">
        <title>BeetleBase in 2010: revisions to provide comprehensive genomic information for Tribolium castaneum.</title>
        <authorList>
            <person name="Kim H.S."/>
            <person name="Murphy T."/>
            <person name="Xia J."/>
            <person name="Caragea D."/>
            <person name="Park Y."/>
            <person name="Beeman R.W."/>
            <person name="Lorenzen M.D."/>
            <person name="Butcher S."/>
            <person name="Manak J.R."/>
            <person name="Brown S.J."/>
        </authorList>
    </citation>
    <scope>NUCLEOTIDE SEQUENCE [LARGE SCALE GENOMIC DNA]</scope>
    <source>
        <strain evidence="9 10">Georgia GA2</strain>
    </source>
</reference>
<dbReference type="OMA" id="NHQKNFV"/>
<dbReference type="EMBL" id="KQ971354">
    <property type="protein sequence ID" value="EFA06967.1"/>
    <property type="molecule type" value="Genomic_DNA"/>
</dbReference>
<accession>D6WQG2</accession>
<evidence type="ECO:0000313" key="10">
    <source>
        <dbReference type="Proteomes" id="UP000007266"/>
    </source>
</evidence>
<keyword evidence="10" id="KW-1185">Reference proteome</keyword>
<dbReference type="PhylomeDB" id="D6WQG2"/>
<dbReference type="GO" id="GO:0000796">
    <property type="term" value="C:condensin complex"/>
    <property type="evidence" value="ECO:0007669"/>
    <property type="project" value="InterPro"/>
</dbReference>
<dbReference type="HOGENOM" id="CLU_323226_0_0_1"/>
<evidence type="ECO:0000256" key="6">
    <source>
        <dbReference type="ARBA" id="ARBA00023067"/>
    </source>
</evidence>
<dbReference type="InterPro" id="IPR011989">
    <property type="entry name" value="ARM-like"/>
</dbReference>
<keyword evidence="3" id="KW-0158">Chromosome</keyword>
<dbReference type="Proteomes" id="UP000007266">
    <property type="component" value="Linkage group 7"/>
</dbReference>
<evidence type="ECO:0000313" key="9">
    <source>
        <dbReference type="EMBL" id="EFA06967.1"/>
    </source>
</evidence>
<proteinExistence type="inferred from homology"/>
<comment type="similarity">
    <text evidence="2">Belongs to the CND3 (condensin subunit 3) family.</text>
</comment>
<dbReference type="GO" id="GO:0007076">
    <property type="term" value="P:mitotic chromosome condensation"/>
    <property type="evidence" value="ECO:0000318"/>
    <property type="project" value="GO_Central"/>
</dbReference>
<dbReference type="PANTHER" id="PTHR14418">
    <property type="entry name" value="CONDENSIN COMPLEX SUBUNIT 3-RELATED"/>
    <property type="match status" value="1"/>
</dbReference>
<dbReference type="InParanoid" id="D6WQG2"/>
<dbReference type="GO" id="GO:0000793">
    <property type="term" value="C:condensed chromosome"/>
    <property type="evidence" value="ECO:0000318"/>
    <property type="project" value="GO_Central"/>
</dbReference>
<dbReference type="InterPro" id="IPR016024">
    <property type="entry name" value="ARM-type_fold"/>
</dbReference>
<dbReference type="KEGG" id="tca:663253"/>
<evidence type="ECO:0000256" key="1">
    <source>
        <dbReference type="ARBA" id="ARBA00004286"/>
    </source>
</evidence>
<dbReference type="AlphaFoldDB" id="D6WQG2"/>
<keyword evidence="4" id="KW-0132">Cell division</keyword>
<evidence type="ECO:0000256" key="2">
    <source>
        <dbReference type="ARBA" id="ARBA00006533"/>
    </source>
</evidence>
<dbReference type="InterPro" id="IPR027165">
    <property type="entry name" value="CND3"/>
</dbReference>
<dbReference type="Pfam" id="PF12719">
    <property type="entry name" value="Cnd3"/>
    <property type="match status" value="1"/>
</dbReference>
<dbReference type="GO" id="GO:0051301">
    <property type="term" value="P:cell division"/>
    <property type="evidence" value="ECO:0007669"/>
    <property type="project" value="UniProtKB-KW"/>
</dbReference>
<keyword evidence="5" id="KW-0498">Mitosis</keyword>
<evidence type="ECO:0000256" key="3">
    <source>
        <dbReference type="ARBA" id="ARBA00022454"/>
    </source>
</evidence>
<comment type="subcellular location">
    <subcellularLocation>
        <location evidence="1">Chromosome</location>
    </subcellularLocation>
</comment>